<feature type="region of interest" description="Disordered" evidence="1">
    <location>
        <begin position="1"/>
        <end position="26"/>
    </location>
</feature>
<proteinExistence type="predicted"/>
<accession>E8NDU2</accession>
<reference evidence="2 3" key="1">
    <citation type="journal article" date="2011" name="J. Bacteriol.">
        <title>Genome sequence of Microbacterium testaceum StLB037, an N-acylhomoserine lactone-degrading bacterium isolated from potato leaves.</title>
        <authorList>
            <person name="Morohoshi T."/>
            <person name="Wang W.-Z."/>
            <person name="Someya N."/>
            <person name="Ikeda T."/>
        </authorList>
    </citation>
    <scope>NUCLEOTIDE SEQUENCE [LARGE SCALE GENOMIC DNA]</scope>
    <source>
        <strain evidence="2 3">StLB037</strain>
    </source>
</reference>
<evidence type="ECO:0000256" key="1">
    <source>
        <dbReference type="SAM" id="MobiDB-lite"/>
    </source>
</evidence>
<feature type="compositionally biased region" description="Basic residues" evidence="1">
    <location>
        <begin position="70"/>
        <end position="79"/>
    </location>
</feature>
<evidence type="ECO:0000313" key="2">
    <source>
        <dbReference type="EMBL" id="BAJ73768.1"/>
    </source>
</evidence>
<sequence length="96" mass="10269">MSATIASSTPSGASSANAGVIPPATHTPTSTIAVAILLIAKPFSRKAHVCMPQEEAREQTPEAREPSRIPTRRFTRTRRGAGQSPARPLVENVYFL</sequence>
<evidence type="ECO:0000313" key="3">
    <source>
        <dbReference type="Proteomes" id="UP000008975"/>
    </source>
</evidence>
<feature type="region of interest" description="Disordered" evidence="1">
    <location>
        <begin position="52"/>
        <end position="86"/>
    </location>
</feature>
<dbReference type="KEGG" id="mts:MTES_0804"/>
<organism evidence="2 3">
    <name type="scientific">Microbacterium testaceum (strain StLB037)</name>
    <dbReference type="NCBI Taxonomy" id="979556"/>
    <lineage>
        <taxon>Bacteria</taxon>
        <taxon>Bacillati</taxon>
        <taxon>Actinomycetota</taxon>
        <taxon>Actinomycetes</taxon>
        <taxon>Micrococcales</taxon>
        <taxon>Microbacteriaceae</taxon>
        <taxon>Microbacterium</taxon>
    </lineage>
</organism>
<dbReference type="Proteomes" id="UP000008975">
    <property type="component" value="Chromosome"/>
</dbReference>
<dbReference type="STRING" id="979556.MTES_0804"/>
<reference key="2">
    <citation type="submission" date="2011-02" db="EMBL/GenBank/DDBJ databases">
        <title>Genome sequence of Microbacterium testaceum StLB037.</title>
        <authorList>
            <person name="Morohoshi T."/>
            <person name="Wang W.Z."/>
            <person name="Someya N."/>
            <person name="Ikeda T."/>
        </authorList>
    </citation>
    <scope>NUCLEOTIDE SEQUENCE</scope>
    <source>
        <strain>StLB037</strain>
    </source>
</reference>
<dbReference type="HOGENOM" id="CLU_2356611_0_0_11"/>
<name>E8NDU2_MICTS</name>
<gene>
    <name evidence="2" type="ordered locus">MTES_0804</name>
</gene>
<protein>
    <submittedName>
        <fullName evidence="2">Uncharacterized NAD(FAD)-dependent dehydrogenase</fullName>
    </submittedName>
</protein>
<dbReference type="EMBL" id="AP012052">
    <property type="protein sequence ID" value="BAJ73768.1"/>
    <property type="molecule type" value="Genomic_DNA"/>
</dbReference>
<feature type="compositionally biased region" description="Polar residues" evidence="1">
    <location>
        <begin position="1"/>
        <end position="17"/>
    </location>
</feature>
<feature type="compositionally biased region" description="Basic and acidic residues" evidence="1">
    <location>
        <begin position="54"/>
        <end position="67"/>
    </location>
</feature>
<dbReference type="AlphaFoldDB" id="E8NDU2"/>